<comment type="caution">
    <text evidence="1">The sequence shown here is derived from an EMBL/GenBank/DDBJ whole genome shotgun (WGS) entry which is preliminary data.</text>
</comment>
<dbReference type="EMBL" id="JAUSTZ010000017">
    <property type="protein sequence ID" value="MDQ0228220.1"/>
    <property type="molecule type" value="Genomic_DNA"/>
</dbReference>
<evidence type="ECO:0000313" key="2">
    <source>
        <dbReference type="Proteomes" id="UP001232245"/>
    </source>
</evidence>
<proteinExistence type="predicted"/>
<evidence type="ECO:0000313" key="1">
    <source>
        <dbReference type="EMBL" id="MDQ0228220.1"/>
    </source>
</evidence>
<accession>A0ABT9Z7I1</accession>
<gene>
    <name evidence="1" type="ORF">J2S02_004600</name>
</gene>
<sequence>MIYYFKMKSVNQFWILQSLIKYDTIMFYWADKYVWEYKKILLVQQTRSQLKFK</sequence>
<reference evidence="1 2" key="1">
    <citation type="submission" date="2023-07" db="EMBL/GenBank/DDBJ databases">
        <title>Genomic Encyclopedia of Type Strains, Phase IV (KMG-IV): sequencing the most valuable type-strain genomes for metagenomic binning, comparative biology and taxonomic classification.</title>
        <authorList>
            <person name="Goeker M."/>
        </authorList>
    </citation>
    <scope>NUCLEOTIDE SEQUENCE [LARGE SCALE GENOMIC DNA]</scope>
    <source>
        <strain evidence="1 2">DSM 17723</strain>
    </source>
</reference>
<organism evidence="1 2">
    <name type="scientific">Metabacillus niabensis</name>
    <dbReference type="NCBI Taxonomy" id="324854"/>
    <lineage>
        <taxon>Bacteria</taxon>
        <taxon>Bacillati</taxon>
        <taxon>Bacillota</taxon>
        <taxon>Bacilli</taxon>
        <taxon>Bacillales</taxon>
        <taxon>Bacillaceae</taxon>
        <taxon>Metabacillus</taxon>
    </lineage>
</organism>
<protein>
    <submittedName>
        <fullName evidence="1">Uncharacterized protein</fullName>
    </submittedName>
</protein>
<name>A0ABT9Z7I1_9BACI</name>
<keyword evidence="2" id="KW-1185">Reference proteome</keyword>
<dbReference type="Proteomes" id="UP001232245">
    <property type="component" value="Unassembled WGS sequence"/>
</dbReference>